<feature type="non-terminal residue" evidence="1">
    <location>
        <position position="93"/>
    </location>
</feature>
<sequence>MACLFFLVFSAAQRLTYHWSATTERGYTESLKSRGDSNMRVASTVLVYMLLAPSSTAADQTDPRLDSLFGGLRVSSDLATLRAAENKIWEIWL</sequence>
<gene>
    <name evidence="1" type="ORF">METZ01_LOCUS429691</name>
</gene>
<evidence type="ECO:0000313" key="1">
    <source>
        <dbReference type="EMBL" id="SVD76837.1"/>
    </source>
</evidence>
<dbReference type="AlphaFoldDB" id="A0A382Y0E2"/>
<protein>
    <submittedName>
        <fullName evidence="1">Uncharacterized protein</fullName>
    </submittedName>
</protein>
<organism evidence="1">
    <name type="scientific">marine metagenome</name>
    <dbReference type="NCBI Taxonomy" id="408172"/>
    <lineage>
        <taxon>unclassified sequences</taxon>
        <taxon>metagenomes</taxon>
        <taxon>ecological metagenomes</taxon>
    </lineage>
</organism>
<dbReference type="EMBL" id="UINC01171987">
    <property type="protein sequence ID" value="SVD76837.1"/>
    <property type="molecule type" value="Genomic_DNA"/>
</dbReference>
<accession>A0A382Y0E2</accession>
<reference evidence="1" key="1">
    <citation type="submission" date="2018-05" db="EMBL/GenBank/DDBJ databases">
        <authorList>
            <person name="Lanie J.A."/>
            <person name="Ng W.-L."/>
            <person name="Kazmierczak K.M."/>
            <person name="Andrzejewski T.M."/>
            <person name="Davidsen T.M."/>
            <person name="Wayne K.J."/>
            <person name="Tettelin H."/>
            <person name="Glass J.I."/>
            <person name="Rusch D."/>
            <person name="Podicherti R."/>
            <person name="Tsui H.-C.T."/>
            <person name="Winkler M.E."/>
        </authorList>
    </citation>
    <scope>NUCLEOTIDE SEQUENCE</scope>
</reference>
<proteinExistence type="predicted"/>
<name>A0A382Y0E2_9ZZZZ</name>